<dbReference type="Pfam" id="PF02954">
    <property type="entry name" value="HTH_8"/>
    <property type="match status" value="1"/>
</dbReference>
<gene>
    <name evidence="2" type="ORF">GPA22_04760</name>
</gene>
<comment type="caution">
    <text evidence="2">The sequence shown here is derived from an EMBL/GenBank/DDBJ whole genome shotgun (WGS) entry which is preliminary data.</text>
</comment>
<dbReference type="Gene3D" id="1.10.10.60">
    <property type="entry name" value="Homeodomain-like"/>
    <property type="match status" value="1"/>
</dbReference>
<protein>
    <recommendedName>
        <fullName evidence="1">DNA binding HTH domain-containing protein</fullName>
    </recommendedName>
</protein>
<sequence>MALVGATFSYWARSIAGGQIELEHLFASGAPGNQHGAEIGREGFVADLAESNRGRLYEALLDEGFDLDAHERRLVELAVRRANGNLTHAARLLGITRRQLAYRLKQDANAAE</sequence>
<feature type="domain" description="DNA binding HTH" evidence="1">
    <location>
        <begin position="71"/>
        <end position="106"/>
    </location>
</feature>
<organism evidence="2 3">
    <name type="scientific">Aromatoleum toluvorans</name>
    <dbReference type="NCBI Taxonomy" id="92002"/>
    <lineage>
        <taxon>Bacteria</taxon>
        <taxon>Pseudomonadati</taxon>
        <taxon>Pseudomonadota</taxon>
        <taxon>Betaproteobacteria</taxon>
        <taxon>Rhodocyclales</taxon>
        <taxon>Rhodocyclaceae</taxon>
        <taxon>Aromatoleum</taxon>
    </lineage>
</organism>
<dbReference type="InterPro" id="IPR002197">
    <property type="entry name" value="HTH_Fis"/>
</dbReference>
<accession>A0ABX1PUB6</accession>
<dbReference type="InterPro" id="IPR009057">
    <property type="entry name" value="Homeodomain-like_sf"/>
</dbReference>
<dbReference type="SUPFAM" id="SSF46689">
    <property type="entry name" value="Homeodomain-like"/>
    <property type="match status" value="1"/>
</dbReference>
<evidence type="ECO:0000313" key="3">
    <source>
        <dbReference type="Proteomes" id="UP000623795"/>
    </source>
</evidence>
<dbReference type="EMBL" id="WTVN01000004">
    <property type="protein sequence ID" value="NMG43039.1"/>
    <property type="molecule type" value="Genomic_DNA"/>
</dbReference>
<proteinExistence type="predicted"/>
<evidence type="ECO:0000259" key="1">
    <source>
        <dbReference type="Pfam" id="PF02954"/>
    </source>
</evidence>
<keyword evidence="3" id="KW-1185">Reference proteome</keyword>
<dbReference type="PRINTS" id="PR01590">
    <property type="entry name" value="HTHFIS"/>
</dbReference>
<dbReference type="Proteomes" id="UP000623795">
    <property type="component" value="Unassembled WGS sequence"/>
</dbReference>
<reference evidence="2 3" key="1">
    <citation type="submission" date="2019-12" db="EMBL/GenBank/DDBJ databases">
        <title>Comparative genomics gives insights into the taxonomy of the Azoarcus-Aromatoleum group and reveals separate origins of nif in the plant-associated Azoarcus and non-plant-associated Aromatoleum sub-groups.</title>
        <authorList>
            <person name="Lafos M."/>
            <person name="Maluk M."/>
            <person name="Batista M."/>
            <person name="Junghare M."/>
            <person name="Carmona M."/>
            <person name="Faoro H."/>
            <person name="Cruz L.M."/>
            <person name="Battistoni F."/>
            <person name="De Souza E."/>
            <person name="Pedrosa F."/>
            <person name="Chen W.-M."/>
            <person name="Poole P.S."/>
            <person name="Dixon R.A."/>
            <person name="James E.K."/>
        </authorList>
    </citation>
    <scope>NUCLEOTIDE SEQUENCE [LARGE SCALE GENOMIC DNA]</scope>
    <source>
        <strain evidence="2 3">Td21</strain>
    </source>
</reference>
<evidence type="ECO:0000313" key="2">
    <source>
        <dbReference type="EMBL" id="NMG43039.1"/>
    </source>
</evidence>
<name>A0ABX1PUB6_9RHOO</name>